<feature type="transmembrane region" description="Helical" evidence="1">
    <location>
        <begin position="137"/>
        <end position="164"/>
    </location>
</feature>
<keyword evidence="1" id="KW-0472">Membrane</keyword>
<evidence type="ECO:0000313" key="2">
    <source>
        <dbReference type="EMBL" id="UUP13016.1"/>
    </source>
</evidence>
<sequence length="171" mass="17420">MSAAAGPRRPYAVAAGLVVVAVALGALFGVIVARAISGYDITRLPDPSGSTVTVGDRSVAVWVSPRDAAVSCDATADGTSRKTLTSTGRGLSLSDGGRTWRRVGVLSGEPGTTFTVSCSGDDLAGVGYADNPRPVRYIVLGVLLAGTAALLMLSAFVLALVTALRSRADRR</sequence>
<organism evidence="2 3">
    <name type="scientific">Aeromicrobium wangtongii</name>
    <dbReference type="NCBI Taxonomy" id="2969247"/>
    <lineage>
        <taxon>Bacteria</taxon>
        <taxon>Bacillati</taxon>
        <taxon>Actinomycetota</taxon>
        <taxon>Actinomycetes</taxon>
        <taxon>Propionibacteriales</taxon>
        <taxon>Nocardioidaceae</taxon>
        <taxon>Aeromicrobium</taxon>
    </lineage>
</organism>
<protein>
    <recommendedName>
        <fullName evidence="4">Serine/threonine protein kinase</fullName>
    </recommendedName>
</protein>
<keyword evidence="1" id="KW-1133">Transmembrane helix</keyword>
<evidence type="ECO:0000256" key="1">
    <source>
        <dbReference type="SAM" id="Phobius"/>
    </source>
</evidence>
<gene>
    <name evidence="2" type="ORF">NQV15_14310</name>
</gene>
<dbReference type="RefSeq" id="WP_232401230.1">
    <property type="nucleotide sequence ID" value="NZ_CP102173.1"/>
</dbReference>
<evidence type="ECO:0000313" key="3">
    <source>
        <dbReference type="Proteomes" id="UP001316184"/>
    </source>
</evidence>
<keyword evidence="1" id="KW-0812">Transmembrane</keyword>
<keyword evidence="3" id="KW-1185">Reference proteome</keyword>
<accession>A0ABY5MB57</accession>
<dbReference type="Proteomes" id="UP001316184">
    <property type="component" value="Chromosome"/>
</dbReference>
<dbReference type="EMBL" id="CP102173">
    <property type="protein sequence ID" value="UUP13016.1"/>
    <property type="molecule type" value="Genomic_DNA"/>
</dbReference>
<reference evidence="2 3" key="1">
    <citation type="submission" date="2022-08" db="EMBL/GenBank/DDBJ databases">
        <title>novel species in genus Aeromicrobium.</title>
        <authorList>
            <person name="Ye L."/>
        </authorList>
    </citation>
    <scope>NUCLEOTIDE SEQUENCE [LARGE SCALE GENOMIC DNA]</scope>
    <source>
        <strain evidence="3">zg-Y1379</strain>
    </source>
</reference>
<evidence type="ECO:0008006" key="4">
    <source>
        <dbReference type="Google" id="ProtNLM"/>
    </source>
</evidence>
<proteinExistence type="predicted"/>
<name>A0ABY5MB57_9ACTN</name>
<feature type="transmembrane region" description="Helical" evidence="1">
    <location>
        <begin position="12"/>
        <end position="36"/>
    </location>
</feature>